<organism evidence="1 2">
    <name type="scientific">Populus alba x Populus x berolinensis</name>
    <dbReference type="NCBI Taxonomy" id="444605"/>
    <lineage>
        <taxon>Eukaryota</taxon>
        <taxon>Viridiplantae</taxon>
        <taxon>Streptophyta</taxon>
        <taxon>Embryophyta</taxon>
        <taxon>Tracheophyta</taxon>
        <taxon>Spermatophyta</taxon>
        <taxon>Magnoliopsida</taxon>
        <taxon>eudicotyledons</taxon>
        <taxon>Gunneridae</taxon>
        <taxon>Pentapetalae</taxon>
        <taxon>rosids</taxon>
        <taxon>fabids</taxon>
        <taxon>Malpighiales</taxon>
        <taxon>Salicaceae</taxon>
        <taxon>Saliceae</taxon>
        <taxon>Populus</taxon>
    </lineage>
</organism>
<protein>
    <submittedName>
        <fullName evidence="1">Uncharacterized protein</fullName>
    </submittedName>
</protein>
<keyword evidence="2" id="KW-1185">Reference proteome</keyword>
<name>A0AAD6RJV4_9ROSI</name>
<evidence type="ECO:0000313" key="1">
    <source>
        <dbReference type="EMBL" id="KAJ7010159.1"/>
    </source>
</evidence>
<evidence type="ECO:0000313" key="2">
    <source>
        <dbReference type="Proteomes" id="UP001164929"/>
    </source>
</evidence>
<reference evidence="1 2" key="1">
    <citation type="journal article" date="2023" name="Mol. Ecol. Resour.">
        <title>Chromosome-level genome assembly of a triploid poplar Populus alba 'Berolinensis'.</title>
        <authorList>
            <person name="Chen S."/>
            <person name="Yu Y."/>
            <person name="Wang X."/>
            <person name="Wang S."/>
            <person name="Zhang T."/>
            <person name="Zhou Y."/>
            <person name="He R."/>
            <person name="Meng N."/>
            <person name="Wang Y."/>
            <person name="Liu W."/>
            <person name="Liu Z."/>
            <person name="Liu J."/>
            <person name="Guo Q."/>
            <person name="Huang H."/>
            <person name="Sederoff R.R."/>
            <person name="Wang G."/>
            <person name="Qu G."/>
            <person name="Chen S."/>
        </authorList>
    </citation>
    <scope>NUCLEOTIDE SEQUENCE [LARGE SCALE GENOMIC DNA]</scope>
    <source>
        <strain evidence="1">SC-2020</strain>
    </source>
</reference>
<sequence>MKTHYKALNLGRELSTLKWIRTFQST</sequence>
<accession>A0AAD6RJV4</accession>
<dbReference type="AlphaFoldDB" id="A0AAD6RJV4"/>
<proteinExistence type="predicted"/>
<gene>
    <name evidence="1" type="ORF">NC653_000793</name>
</gene>
<comment type="caution">
    <text evidence="1">The sequence shown here is derived from an EMBL/GenBank/DDBJ whole genome shotgun (WGS) entry which is preliminary data.</text>
</comment>
<dbReference type="Proteomes" id="UP001164929">
    <property type="component" value="Chromosome 1"/>
</dbReference>
<dbReference type="EMBL" id="JAQIZT010000001">
    <property type="protein sequence ID" value="KAJ7010159.1"/>
    <property type="molecule type" value="Genomic_DNA"/>
</dbReference>